<dbReference type="Proteomes" id="UP000232063">
    <property type="component" value="Chromosome"/>
</dbReference>
<reference evidence="9 10" key="1">
    <citation type="submission" date="2017-11" db="EMBL/GenBank/DDBJ databases">
        <title>Genome sequence of Entomoplasma luminosum PIMN-1 (ATCC 49195).</title>
        <authorList>
            <person name="Lo W.-S."/>
            <person name="Gasparich G.E."/>
            <person name="Kuo C.-H."/>
        </authorList>
    </citation>
    <scope>NUCLEOTIDE SEQUENCE [LARGE SCALE GENOMIC DNA]</scope>
    <source>
        <strain evidence="9 10">PIMN-1</strain>
    </source>
</reference>
<evidence type="ECO:0000256" key="5">
    <source>
        <dbReference type="ARBA" id="ARBA00022967"/>
    </source>
</evidence>
<dbReference type="InterPro" id="IPR005893">
    <property type="entry name" value="PotA-like"/>
</dbReference>
<comment type="catalytic activity">
    <reaction evidence="7">
        <text>ATP + H2O + polyamine-[polyamine-binding protein]Side 1 = ADP + phosphate + polyamineSide 2 + [polyamine-binding protein]Side 1.</text>
        <dbReference type="EC" id="7.6.2.11"/>
    </reaction>
</comment>
<dbReference type="GO" id="GO:0043190">
    <property type="term" value="C:ATP-binding cassette (ABC) transporter complex"/>
    <property type="evidence" value="ECO:0007669"/>
    <property type="project" value="InterPro"/>
</dbReference>
<comment type="similarity">
    <text evidence="7">Belongs to the ABC transporter superfamily. Spermidine/putrescine importer (TC 3.A.1.11.1) family.</text>
</comment>
<evidence type="ECO:0000256" key="1">
    <source>
        <dbReference type="ARBA" id="ARBA00022448"/>
    </source>
</evidence>
<dbReference type="NCBIfam" id="NF043075">
    <property type="entry name" value="MMSYN1_0197"/>
    <property type="match status" value="1"/>
</dbReference>
<evidence type="ECO:0000256" key="2">
    <source>
        <dbReference type="ARBA" id="ARBA00022475"/>
    </source>
</evidence>
<dbReference type="Gene3D" id="2.40.50.100">
    <property type="match status" value="1"/>
</dbReference>
<dbReference type="InterPro" id="IPR008995">
    <property type="entry name" value="Mo/tungstate-bd_C_term_dom"/>
</dbReference>
<dbReference type="CDD" id="cd03300">
    <property type="entry name" value="ABC_PotA_N"/>
    <property type="match status" value="1"/>
</dbReference>
<dbReference type="GO" id="GO:0005524">
    <property type="term" value="F:ATP binding"/>
    <property type="evidence" value="ECO:0007669"/>
    <property type="project" value="UniProtKB-KW"/>
</dbReference>
<dbReference type="SMART" id="SM00382">
    <property type="entry name" value="AAA"/>
    <property type="match status" value="1"/>
</dbReference>
<dbReference type="RefSeq" id="WP_025734799.1">
    <property type="nucleotide sequence ID" value="NZ_CP024963.1"/>
</dbReference>
<dbReference type="EMBL" id="CP024963">
    <property type="protein sequence ID" value="ATZ17595.1"/>
    <property type="molecule type" value="Genomic_DNA"/>
</dbReference>
<dbReference type="PANTHER" id="PTHR42781:SF4">
    <property type="entry name" value="SPERMIDINE_PUTRESCINE IMPORT ATP-BINDING PROTEIN POTA"/>
    <property type="match status" value="1"/>
</dbReference>
<organism evidence="9 10">
    <name type="scientific">Williamsoniiplasma luminosum</name>
    <dbReference type="NCBI Taxonomy" id="214888"/>
    <lineage>
        <taxon>Bacteria</taxon>
        <taxon>Bacillati</taxon>
        <taxon>Mycoplasmatota</taxon>
        <taxon>Mollicutes</taxon>
        <taxon>Entomoplasmatales</taxon>
        <taxon>Williamsoniiplasma</taxon>
    </lineage>
</organism>
<dbReference type="GO" id="GO:0016887">
    <property type="term" value="F:ATP hydrolysis activity"/>
    <property type="evidence" value="ECO:0007669"/>
    <property type="project" value="InterPro"/>
</dbReference>
<dbReference type="InterPro" id="IPR027417">
    <property type="entry name" value="P-loop_NTPase"/>
</dbReference>
<dbReference type="AlphaFoldDB" id="A0A2K8NUS5"/>
<keyword evidence="10" id="KW-1185">Reference proteome</keyword>
<dbReference type="KEGG" id="elj:ELUMI_v1c08740"/>
<dbReference type="GO" id="GO:0015594">
    <property type="term" value="F:ABC-type putrescine transporter activity"/>
    <property type="evidence" value="ECO:0007669"/>
    <property type="project" value="InterPro"/>
</dbReference>
<comment type="function">
    <text evidence="7">Part of the ABC transporter complex PotABCD involved in spermidine/putrescine import. Responsible for energy coupling to the transport system.</text>
</comment>
<protein>
    <recommendedName>
        <fullName evidence="7">Spermidine/putrescine import ATP-binding protein PotA</fullName>
        <ecNumber evidence="7">7.6.2.11</ecNumber>
    </recommendedName>
</protein>
<evidence type="ECO:0000259" key="8">
    <source>
        <dbReference type="PROSITE" id="PS50893"/>
    </source>
</evidence>
<dbReference type="InterPro" id="IPR003439">
    <property type="entry name" value="ABC_transporter-like_ATP-bd"/>
</dbReference>
<keyword evidence="3 7" id="KW-0547">Nucleotide-binding</keyword>
<evidence type="ECO:0000256" key="4">
    <source>
        <dbReference type="ARBA" id="ARBA00022840"/>
    </source>
</evidence>
<comment type="subunit">
    <text evidence="7">The complex is composed of two ATP-binding proteins (PotA), two transmembrane proteins (PotB and PotC) and a solute-binding protein (PotD).</text>
</comment>
<keyword evidence="5 7" id="KW-1278">Translocase</keyword>
<dbReference type="OrthoDB" id="9802264at2"/>
<keyword evidence="6 7" id="KW-0472">Membrane</keyword>
<dbReference type="NCBIfam" id="TIGR01187">
    <property type="entry name" value="potA"/>
    <property type="match status" value="1"/>
</dbReference>
<dbReference type="Pfam" id="PF00005">
    <property type="entry name" value="ABC_tran"/>
    <property type="match status" value="1"/>
</dbReference>
<gene>
    <name evidence="7 9" type="primary">potA</name>
    <name evidence="9" type="ORF">ELUMI_v1c08740</name>
</gene>
<keyword evidence="4 7" id="KW-0067">ATP-binding</keyword>
<sequence length="355" mass="40725">MINKETNNIIEMRNITKEYDGQVILKGISFNIHEGEFITLLGPSGCGKTTTLRIIAGFEKQNSGDVFFEGKDLTPIQINKRPINTIFQSYALFPHLNVFDNIAFGLRNKKAKAESIEREVMKQIRLVGLEGHENKRIHEISGGQKQRVAIARALVMKPRVLLLDEPMSALDVKLKHQMQEELKRLQQEIGITFIMVTHDQEEALTMSDRIVVMNLGSIQQIGTPQEIYNDPENAWVAHFIGTSNLIEDGRFVKDNEVVIDGKKFECLDTNFGTDENNIDIVIRPEDIEFRKPNSGFFNGEITQMTFKGVYFEYLVETKHRTWLVQSTIEKELGEKVAIKWNSPSFIHVMWKQIEN</sequence>
<dbReference type="InterPro" id="IPR017871">
    <property type="entry name" value="ABC_transporter-like_CS"/>
</dbReference>
<dbReference type="SUPFAM" id="SSF52540">
    <property type="entry name" value="P-loop containing nucleoside triphosphate hydrolases"/>
    <property type="match status" value="1"/>
</dbReference>
<keyword evidence="2 7" id="KW-1003">Cell membrane</keyword>
<proteinExistence type="inferred from homology"/>
<dbReference type="PANTHER" id="PTHR42781">
    <property type="entry name" value="SPERMIDINE/PUTRESCINE IMPORT ATP-BINDING PROTEIN POTA"/>
    <property type="match status" value="1"/>
</dbReference>
<dbReference type="InterPro" id="IPR013611">
    <property type="entry name" value="Transp-assoc_OB_typ2"/>
</dbReference>
<evidence type="ECO:0000256" key="6">
    <source>
        <dbReference type="ARBA" id="ARBA00023136"/>
    </source>
</evidence>
<feature type="domain" description="ABC transporter" evidence="8">
    <location>
        <begin position="10"/>
        <end position="240"/>
    </location>
</feature>
<dbReference type="EC" id="7.6.2.11" evidence="7"/>
<dbReference type="InterPro" id="IPR003593">
    <property type="entry name" value="AAA+_ATPase"/>
</dbReference>
<evidence type="ECO:0000256" key="3">
    <source>
        <dbReference type="ARBA" id="ARBA00022741"/>
    </source>
</evidence>
<dbReference type="Gene3D" id="3.40.50.300">
    <property type="entry name" value="P-loop containing nucleotide triphosphate hydrolases"/>
    <property type="match status" value="1"/>
</dbReference>
<evidence type="ECO:0000313" key="9">
    <source>
        <dbReference type="EMBL" id="ATZ17595.1"/>
    </source>
</evidence>
<name>A0A2K8NUS5_9MOLU</name>
<dbReference type="SUPFAM" id="SSF50331">
    <property type="entry name" value="MOP-like"/>
    <property type="match status" value="1"/>
</dbReference>
<keyword evidence="1 7" id="KW-0813">Transport</keyword>
<dbReference type="InterPro" id="IPR017879">
    <property type="entry name" value="PotA_ATP-bd"/>
</dbReference>
<evidence type="ECO:0000313" key="10">
    <source>
        <dbReference type="Proteomes" id="UP000232063"/>
    </source>
</evidence>
<dbReference type="PROSITE" id="PS00211">
    <property type="entry name" value="ABC_TRANSPORTER_1"/>
    <property type="match status" value="1"/>
</dbReference>
<dbReference type="Pfam" id="PF08402">
    <property type="entry name" value="TOBE_2"/>
    <property type="match status" value="1"/>
</dbReference>
<dbReference type="PROSITE" id="PS50893">
    <property type="entry name" value="ABC_TRANSPORTER_2"/>
    <property type="match status" value="1"/>
</dbReference>
<accession>A0A2K8NUS5</accession>
<evidence type="ECO:0000256" key="7">
    <source>
        <dbReference type="RuleBase" id="RU364083"/>
    </source>
</evidence>
<dbReference type="FunFam" id="3.40.50.300:FF:000133">
    <property type="entry name" value="Spermidine/putrescine import ATP-binding protein PotA"/>
    <property type="match status" value="1"/>
</dbReference>
<dbReference type="InterPro" id="IPR050093">
    <property type="entry name" value="ABC_SmlMolc_Importer"/>
</dbReference>